<keyword evidence="6 12" id="KW-0418">Kinase</keyword>
<evidence type="ECO:0000256" key="5">
    <source>
        <dbReference type="ARBA" id="ARBA00022741"/>
    </source>
</evidence>
<sequence length="424" mass="44222">MNPVTRLAPGFTAAHRQAAGAAAAHRRMLGLLLPVALGLLDAFLVNGARPGSELGVSVAAALALLLRRRLPVTVLAVTLPGMYIGYIWFAPMIALYTVASRRSGNALAVAGAVALALAHYIPYPLGGFVPAADRQGLLDMLDSCVQGAAPAVFGRWTRTRRQLDERVQELTASRHREAELLAERVVATEREQLAREMHDVVAHQVSLISVQAGALQMTCCQDSSRDLARTVRELAVRTLTELRHMVGTLRAGRSAGSGSAAPPRLADLPALTEESGLEVTLDLPGSRSDGGRGGSGGRGGQDGGDPGHAGRDGGSAPRAVLPEAVERAAYRTVQEALTNVRKHAPGAHVRVTVRVCDSGTADARLTVAVRNTPPTAPARIQTYPEGGHGLLGLRERALLLGGACHAGPTADGGFLLTAAFALDG</sequence>
<keyword evidence="3" id="KW-0597">Phosphoprotein</keyword>
<dbReference type="Gene3D" id="3.30.565.10">
    <property type="entry name" value="Histidine kinase-like ATPase, C-terminal domain"/>
    <property type="match status" value="1"/>
</dbReference>
<evidence type="ECO:0000256" key="9">
    <source>
        <dbReference type="SAM" id="MobiDB-lite"/>
    </source>
</evidence>
<evidence type="ECO:0000256" key="7">
    <source>
        <dbReference type="ARBA" id="ARBA00022840"/>
    </source>
</evidence>
<evidence type="ECO:0000256" key="6">
    <source>
        <dbReference type="ARBA" id="ARBA00022777"/>
    </source>
</evidence>
<evidence type="ECO:0000256" key="8">
    <source>
        <dbReference type="ARBA" id="ARBA00023012"/>
    </source>
</evidence>
<dbReference type="AlphaFoldDB" id="A0A1E7KDH6"/>
<dbReference type="Proteomes" id="UP000175829">
    <property type="component" value="Unassembled WGS sequence"/>
</dbReference>
<dbReference type="Gene3D" id="1.20.5.1930">
    <property type="match status" value="1"/>
</dbReference>
<dbReference type="Pfam" id="PF07730">
    <property type="entry name" value="HisKA_3"/>
    <property type="match status" value="1"/>
</dbReference>
<reference evidence="12 13" key="1">
    <citation type="journal article" date="2016" name="Front. Microbiol.">
        <title>Comparative Genomics Analysis of Streptomyces Species Reveals Their Adaptation to the Marine Environment and Their Diversity at the Genomic Level.</title>
        <authorList>
            <person name="Tian X."/>
            <person name="Zhang Z."/>
            <person name="Yang T."/>
            <person name="Chen M."/>
            <person name="Li J."/>
            <person name="Chen F."/>
            <person name="Yang J."/>
            <person name="Li W."/>
            <person name="Zhang B."/>
            <person name="Zhang Z."/>
            <person name="Wu J."/>
            <person name="Zhang C."/>
            <person name="Long L."/>
            <person name="Xiao J."/>
        </authorList>
    </citation>
    <scope>NUCLEOTIDE SEQUENCE [LARGE SCALE GENOMIC DNA]</scope>
    <source>
        <strain evidence="12 13">SCSIO M10379</strain>
    </source>
</reference>
<dbReference type="PANTHER" id="PTHR24421">
    <property type="entry name" value="NITRATE/NITRITE SENSOR PROTEIN NARX-RELATED"/>
    <property type="match status" value="1"/>
</dbReference>
<protein>
    <recommendedName>
        <fullName evidence="2">histidine kinase</fullName>
        <ecNumber evidence="2">2.7.13.3</ecNumber>
    </recommendedName>
</protein>
<keyword evidence="4" id="KW-0808">Transferase</keyword>
<dbReference type="SUPFAM" id="SSF55874">
    <property type="entry name" value="ATPase domain of HSP90 chaperone/DNA topoisomerase II/histidine kinase"/>
    <property type="match status" value="1"/>
</dbReference>
<feature type="domain" description="Signal transduction histidine kinase subgroup 3 dimerisation and phosphoacceptor" evidence="11">
    <location>
        <begin position="189"/>
        <end position="251"/>
    </location>
</feature>
<feature type="transmembrane region" description="Helical" evidence="10">
    <location>
        <begin position="71"/>
        <end position="99"/>
    </location>
</feature>
<dbReference type="GO" id="GO:0046983">
    <property type="term" value="F:protein dimerization activity"/>
    <property type="evidence" value="ECO:0007669"/>
    <property type="project" value="InterPro"/>
</dbReference>
<keyword evidence="10" id="KW-0472">Membrane</keyword>
<dbReference type="PATRIC" id="fig|943816.4.peg.5345"/>
<gene>
    <name evidence="12" type="ORF">AN217_01310</name>
</gene>
<dbReference type="GO" id="GO:0016020">
    <property type="term" value="C:membrane"/>
    <property type="evidence" value="ECO:0007669"/>
    <property type="project" value="InterPro"/>
</dbReference>
<accession>A0A1E7KDH6</accession>
<dbReference type="PANTHER" id="PTHR24421:SF10">
    <property type="entry name" value="NITRATE_NITRITE SENSOR PROTEIN NARQ"/>
    <property type="match status" value="1"/>
</dbReference>
<comment type="caution">
    <text evidence="12">The sequence shown here is derived from an EMBL/GenBank/DDBJ whole genome shotgun (WGS) entry which is preliminary data.</text>
</comment>
<dbReference type="GO" id="GO:0000155">
    <property type="term" value="F:phosphorelay sensor kinase activity"/>
    <property type="evidence" value="ECO:0007669"/>
    <property type="project" value="InterPro"/>
</dbReference>
<evidence type="ECO:0000256" key="3">
    <source>
        <dbReference type="ARBA" id="ARBA00022553"/>
    </source>
</evidence>
<dbReference type="CDD" id="cd16917">
    <property type="entry name" value="HATPase_UhpB-NarQ-NarX-like"/>
    <property type="match status" value="1"/>
</dbReference>
<dbReference type="InterPro" id="IPR036890">
    <property type="entry name" value="HATPase_C_sf"/>
</dbReference>
<evidence type="ECO:0000256" key="2">
    <source>
        <dbReference type="ARBA" id="ARBA00012438"/>
    </source>
</evidence>
<dbReference type="EC" id="2.7.13.3" evidence="2"/>
<dbReference type="RefSeq" id="WP_069990501.1">
    <property type="nucleotide sequence ID" value="NZ_LJGV01000021.1"/>
</dbReference>
<organism evidence="12 13">
    <name type="scientific">Streptomyces qinglanensis</name>
    <dbReference type="NCBI Taxonomy" id="943816"/>
    <lineage>
        <taxon>Bacteria</taxon>
        <taxon>Bacillati</taxon>
        <taxon>Actinomycetota</taxon>
        <taxon>Actinomycetes</taxon>
        <taxon>Kitasatosporales</taxon>
        <taxon>Streptomycetaceae</taxon>
        <taxon>Streptomyces</taxon>
    </lineage>
</organism>
<evidence type="ECO:0000256" key="10">
    <source>
        <dbReference type="SAM" id="Phobius"/>
    </source>
</evidence>
<feature type="region of interest" description="Disordered" evidence="9">
    <location>
        <begin position="278"/>
        <end position="317"/>
    </location>
</feature>
<feature type="transmembrane region" description="Helical" evidence="10">
    <location>
        <begin position="106"/>
        <end position="125"/>
    </location>
</feature>
<evidence type="ECO:0000256" key="4">
    <source>
        <dbReference type="ARBA" id="ARBA00022679"/>
    </source>
</evidence>
<evidence type="ECO:0000313" key="12">
    <source>
        <dbReference type="EMBL" id="OEV01957.1"/>
    </source>
</evidence>
<feature type="compositionally biased region" description="Gly residues" evidence="9">
    <location>
        <begin position="291"/>
        <end position="307"/>
    </location>
</feature>
<dbReference type="GO" id="GO:0005524">
    <property type="term" value="F:ATP binding"/>
    <property type="evidence" value="ECO:0007669"/>
    <property type="project" value="UniProtKB-KW"/>
</dbReference>
<proteinExistence type="predicted"/>
<dbReference type="EMBL" id="LJGV01000021">
    <property type="protein sequence ID" value="OEV01957.1"/>
    <property type="molecule type" value="Genomic_DNA"/>
</dbReference>
<evidence type="ECO:0000256" key="1">
    <source>
        <dbReference type="ARBA" id="ARBA00000085"/>
    </source>
</evidence>
<keyword evidence="7" id="KW-0067">ATP-binding</keyword>
<keyword evidence="8" id="KW-0902">Two-component regulatory system</keyword>
<keyword evidence="10" id="KW-0812">Transmembrane</keyword>
<comment type="catalytic activity">
    <reaction evidence="1">
        <text>ATP + protein L-histidine = ADP + protein N-phospho-L-histidine.</text>
        <dbReference type="EC" id="2.7.13.3"/>
    </reaction>
</comment>
<keyword evidence="5" id="KW-0547">Nucleotide-binding</keyword>
<dbReference type="InterPro" id="IPR011712">
    <property type="entry name" value="Sig_transdc_His_kin_sub3_dim/P"/>
</dbReference>
<evidence type="ECO:0000313" key="13">
    <source>
        <dbReference type="Proteomes" id="UP000175829"/>
    </source>
</evidence>
<dbReference type="InterPro" id="IPR050482">
    <property type="entry name" value="Sensor_HK_TwoCompSys"/>
</dbReference>
<evidence type="ECO:0000259" key="11">
    <source>
        <dbReference type="Pfam" id="PF07730"/>
    </source>
</evidence>
<name>A0A1E7KDH6_9ACTN</name>
<keyword evidence="10" id="KW-1133">Transmembrane helix</keyword>